<evidence type="ECO:0000256" key="2">
    <source>
        <dbReference type="SAM" id="Phobius"/>
    </source>
</evidence>
<evidence type="ECO:0000313" key="6">
    <source>
        <dbReference type="RefSeq" id="XP_035668333.1"/>
    </source>
</evidence>
<protein>
    <submittedName>
        <fullName evidence="6">Uncharacterized protein LOC118410648</fullName>
    </submittedName>
</protein>
<dbReference type="KEGG" id="bfo:118410648"/>
<dbReference type="Gene3D" id="2.60.120.200">
    <property type="match status" value="1"/>
</dbReference>
<reference evidence="5" key="1">
    <citation type="journal article" date="2020" name="Nat. Ecol. Evol.">
        <title>Deeply conserved synteny resolves early events in vertebrate evolution.</title>
        <authorList>
            <person name="Simakov O."/>
            <person name="Marletaz F."/>
            <person name="Yue J.X."/>
            <person name="O'Connell B."/>
            <person name="Jenkins J."/>
            <person name="Brandt A."/>
            <person name="Calef R."/>
            <person name="Tung C.H."/>
            <person name="Huang T.K."/>
            <person name="Schmutz J."/>
            <person name="Satoh N."/>
            <person name="Yu J.K."/>
            <person name="Putnam N.H."/>
            <person name="Green R.E."/>
            <person name="Rokhsar D.S."/>
        </authorList>
    </citation>
    <scope>NUCLEOTIDE SEQUENCE [LARGE SCALE GENOMIC DNA]</scope>
    <source>
        <strain evidence="5">S238N-H82</strain>
    </source>
</reference>
<dbReference type="Proteomes" id="UP000001554">
    <property type="component" value="Chromosome 2"/>
</dbReference>
<dbReference type="SMART" id="SM00137">
    <property type="entry name" value="MAM"/>
    <property type="match status" value="1"/>
</dbReference>
<dbReference type="GO" id="GO:0016020">
    <property type="term" value="C:membrane"/>
    <property type="evidence" value="ECO:0007669"/>
    <property type="project" value="InterPro"/>
</dbReference>
<gene>
    <name evidence="6" type="primary">LOC118410648</name>
</gene>
<feature type="transmembrane region" description="Helical" evidence="2">
    <location>
        <begin position="268"/>
        <end position="289"/>
    </location>
</feature>
<reference evidence="6" key="2">
    <citation type="submission" date="2025-08" db="UniProtKB">
        <authorList>
            <consortium name="RefSeq"/>
        </authorList>
    </citation>
    <scope>IDENTIFICATION</scope>
    <source>
        <strain evidence="6">S238N-H82</strain>
        <tissue evidence="6">Testes</tissue>
    </source>
</reference>
<dbReference type="AlphaFoldDB" id="A0A9J7KQQ0"/>
<dbReference type="OrthoDB" id="10028814at2759"/>
<sequence>MKLSPSFLLLFSWFAVSTASIDLNLGDQYGCSFDADVCGWAIEGPVNHMGPGVCDHGWPNDALQGVTAPGRYMCFHLESLPVGTDRARLTSPAINTTHPVVMSFAVGTVRPPNSTYLNVFTLNETSTERLLWSTSDLLSPWQHVLIGVVQPGPYKVVIEGTSNPPDLPNFGIDNLTLTAVENLTTTEAMPTTESYTDSVSTVLMTGGQDETTLPAITDSSHNSAFKTTGYTKETSKPSDPSKTPSTTSKSEEAPTESAQRGDANTIPIALGTTGGILVVAMAIGAFVLWKKYPKKAVVSPGKTPEVHDQVP</sequence>
<dbReference type="GeneID" id="118410648"/>
<dbReference type="Pfam" id="PF00629">
    <property type="entry name" value="MAM"/>
    <property type="match status" value="1"/>
</dbReference>
<keyword evidence="3" id="KW-0732">Signal</keyword>
<feature type="domain" description="MAM" evidence="4">
    <location>
        <begin position="29"/>
        <end position="178"/>
    </location>
</feature>
<evidence type="ECO:0000256" key="3">
    <source>
        <dbReference type="SAM" id="SignalP"/>
    </source>
</evidence>
<feature type="signal peptide" evidence="3">
    <location>
        <begin position="1"/>
        <end position="19"/>
    </location>
</feature>
<feature type="compositionally biased region" description="Polar residues" evidence="1">
    <location>
        <begin position="217"/>
        <end position="230"/>
    </location>
</feature>
<dbReference type="SUPFAM" id="SSF49899">
    <property type="entry name" value="Concanavalin A-like lectins/glucanases"/>
    <property type="match status" value="1"/>
</dbReference>
<name>A0A9J7KQQ0_BRAFL</name>
<keyword evidence="2" id="KW-0472">Membrane</keyword>
<evidence type="ECO:0000259" key="4">
    <source>
        <dbReference type="PROSITE" id="PS50060"/>
    </source>
</evidence>
<dbReference type="InterPro" id="IPR013320">
    <property type="entry name" value="ConA-like_dom_sf"/>
</dbReference>
<feature type="chain" id="PRO_5039889491" evidence="3">
    <location>
        <begin position="20"/>
        <end position="311"/>
    </location>
</feature>
<keyword evidence="2" id="KW-1133">Transmembrane helix</keyword>
<keyword evidence="5" id="KW-1185">Reference proteome</keyword>
<organism evidence="5 6">
    <name type="scientific">Branchiostoma floridae</name>
    <name type="common">Florida lancelet</name>
    <name type="synonym">Amphioxus</name>
    <dbReference type="NCBI Taxonomy" id="7739"/>
    <lineage>
        <taxon>Eukaryota</taxon>
        <taxon>Metazoa</taxon>
        <taxon>Chordata</taxon>
        <taxon>Cephalochordata</taxon>
        <taxon>Leptocardii</taxon>
        <taxon>Amphioxiformes</taxon>
        <taxon>Branchiostomatidae</taxon>
        <taxon>Branchiostoma</taxon>
    </lineage>
</organism>
<dbReference type="InterPro" id="IPR000998">
    <property type="entry name" value="MAM_dom"/>
</dbReference>
<dbReference type="RefSeq" id="XP_035668333.1">
    <property type="nucleotide sequence ID" value="XM_035812440.1"/>
</dbReference>
<feature type="region of interest" description="Disordered" evidence="1">
    <location>
        <begin position="210"/>
        <end position="262"/>
    </location>
</feature>
<keyword evidence="2" id="KW-0812">Transmembrane</keyword>
<evidence type="ECO:0000313" key="5">
    <source>
        <dbReference type="Proteomes" id="UP000001554"/>
    </source>
</evidence>
<evidence type="ECO:0000256" key="1">
    <source>
        <dbReference type="SAM" id="MobiDB-lite"/>
    </source>
</evidence>
<proteinExistence type="predicted"/>
<feature type="compositionally biased region" description="Low complexity" evidence="1">
    <location>
        <begin position="237"/>
        <end position="248"/>
    </location>
</feature>
<dbReference type="PROSITE" id="PS50060">
    <property type="entry name" value="MAM_2"/>
    <property type="match status" value="1"/>
</dbReference>
<accession>A0A9J7KQQ0</accession>